<dbReference type="Pfam" id="PF06452">
    <property type="entry name" value="CBM9_1"/>
    <property type="match status" value="1"/>
</dbReference>
<feature type="signal peptide" evidence="1">
    <location>
        <begin position="1"/>
        <end position="17"/>
    </location>
</feature>
<dbReference type="PANTHER" id="PTHR35532">
    <property type="entry name" value="SIMILAR TO POLYHYDROXYALKANOATE DEPOLYMERASE"/>
    <property type="match status" value="1"/>
</dbReference>
<dbReference type="GO" id="GO:0004553">
    <property type="term" value="F:hydrolase activity, hydrolyzing O-glycosyl compounds"/>
    <property type="evidence" value="ECO:0007669"/>
    <property type="project" value="InterPro"/>
</dbReference>
<dbReference type="GO" id="GO:0030246">
    <property type="term" value="F:carbohydrate binding"/>
    <property type="evidence" value="ECO:0007669"/>
    <property type="project" value="InterPro"/>
</dbReference>
<dbReference type="GO" id="GO:0016052">
    <property type="term" value="P:carbohydrate catabolic process"/>
    <property type="evidence" value="ECO:0007669"/>
    <property type="project" value="InterPro"/>
</dbReference>
<evidence type="ECO:0000313" key="4">
    <source>
        <dbReference type="EMBL" id="CAL1157261.1"/>
    </source>
</evidence>
<name>A0A9P1D8E1_9DINO</name>
<accession>A0A9P1D8E1</accession>
<dbReference type="InterPro" id="IPR010502">
    <property type="entry name" value="Carb-bd_dom_fam9"/>
</dbReference>
<dbReference type="EMBL" id="CAMXCT020003335">
    <property type="protein sequence ID" value="CAL1157261.1"/>
    <property type="molecule type" value="Genomic_DNA"/>
</dbReference>
<dbReference type="CDD" id="cd09620">
    <property type="entry name" value="CBM9_like_3"/>
    <property type="match status" value="1"/>
</dbReference>
<evidence type="ECO:0000313" key="5">
    <source>
        <dbReference type="Proteomes" id="UP001152797"/>
    </source>
</evidence>
<sequence length="384" mass="43250">MWLLFAWGLLADGALIAHQGNQGHAQCSYSAIYPEQYVAYKTTQLSPESLTGNLSREVWQEVAWTKDFVDISTHTTPALQTRAKIRWDDSFLYVAAELEEPKPWATLREHDSVIFHDNDFEVFVDANATTHYYKEFEMNAFNTTWMLVLNKPYNDGGYENSTRVFPNGWTMQPPLRSVASVVPPDALNNPSKQGNHWTVEIAMPLASLVQETGAALPQPSTFWRINFSRVQWHLKVNPATGKYEKNASCQSCPSPGSPNEDNWVWSPQYEIAMHLPERWGILQFEDSMETGASYYQEWPSRSAAMAIYYAQHAYASDHGGNYTAVLAELLPYSSDPFPICSEAETFITASGGEHSFFEARVTSPAAPQYTATVRNDRFLVVAAS</sequence>
<dbReference type="PANTHER" id="PTHR35532:SF5">
    <property type="entry name" value="CARBOHYDRATE-BINDING DOMAIN-CONTAINING PROTEIN"/>
    <property type="match status" value="1"/>
</dbReference>
<reference evidence="3" key="1">
    <citation type="submission" date="2022-10" db="EMBL/GenBank/DDBJ databases">
        <authorList>
            <person name="Chen Y."/>
            <person name="Dougan E. K."/>
            <person name="Chan C."/>
            <person name="Rhodes N."/>
            <person name="Thang M."/>
        </authorList>
    </citation>
    <scope>NUCLEOTIDE SEQUENCE</scope>
</reference>
<dbReference type="OrthoDB" id="59288at2759"/>
<dbReference type="AlphaFoldDB" id="A0A9P1D8E1"/>
<dbReference type="EMBL" id="CAMXCT010003335">
    <property type="protein sequence ID" value="CAI4003886.1"/>
    <property type="molecule type" value="Genomic_DNA"/>
</dbReference>
<keyword evidence="5" id="KW-1185">Reference proteome</keyword>
<reference evidence="4" key="2">
    <citation type="submission" date="2024-04" db="EMBL/GenBank/DDBJ databases">
        <authorList>
            <person name="Chen Y."/>
            <person name="Shah S."/>
            <person name="Dougan E. K."/>
            <person name="Thang M."/>
            <person name="Chan C."/>
        </authorList>
    </citation>
    <scope>NUCLEOTIDE SEQUENCE [LARGE SCALE GENOMIC DNA]</scope>
</reference>
<dbReference type="SUPFAM" id="SSF49344">
    <property type="entry name" value="CBD9-like"/>
    <property type="match status" value="1"/>
</dbReference>
<dbReference type="Proteomes" id="UP001152797">
    <property type="component" value="Unassembled WGS sequence"/>
</dbReference>
<gene>
    <name evidence="3" type="ORF">C1SCF055_LOCUS29714</name>
</gene>
<keyword evidence="1" id="KW-0732">Signal</keyword>
<feature type="chain" id="PRO_5043271259" description="Carbohydrate-binding domain-containing protein" evidence="1">
    <location>
        <begin position="18"/>
        <end position="384"/>
    </location>
</feature>
<organism evidence="3">
    <name type="scientific">Cladocopium goreaui</name>
    <dbReference type="NCBI Taxonomy" id="2562237"/>
    <lineage>
        <taxon>Eukaryota</taxon>
        <taxon>Sar</taxon>
        <taxon>Alveolata</taxon>
        <taxon>Dinophyceae</taxon>
        <taxon>Suessiales</taxon>
        <taxon>Symbiodiniaceae</taxon>
        <taxon>Cladocopium</taxon>
    </lineage>
</organism>
<comment type="caution">
    <text evidence="3">The sequence shown here is derived from an EMBL/GenBank/DDBJ whole genome shotgun (WGS) entry which is preliminary data.</text>
</comment>
<evidence type="ECO:0000259" key="2">
    <source>
        <dbReference type="Pfam" id="PF06452"/>
    </source>
</evidence>
<dbReference type="EMBL" id="CAMXCT030003335">
    <property type="protein sequence ID" value="CAL4791198.1"/>
    <property type="molecule type" value="Genomic_DNA"/>
</dbReference>
<evidence type="ECO:0000256" key="1">
    <source>
        <dbReference type="SAM" id="SignalP"/>
    </source>
</evidence>
<evidence type="ECO:0000313" key="3">
    <source>
        <dbReference type="EMBL" id="CAI4003886.1"/>
    </source>
</evidence>
<feature type="domain" description="Carbohydrate-binding" evidence="2">
    <location>
        <begin position="54"/>
        <end position="145"/>
    </location>
</feature>
<dbReference type="Gene3D" id="2.60.40.1190">
    <property type="match status" value="1"/>
</dbReference>
<protein>
    <recommendedName>
        <fullName evidence="2">Carbohydrate-binding domain-containing protein</fullName>
    </recommendedName>
</protein>
<proteinExistence type="predicted"/>